<dbReference type="GO" id="GO:0030313">
    <property type="term" value="C:cell envelope"/>
    <property type="evidence" value="ECO:0007669"/>
    <property type="project" value="UniProtKB-SubCell"/>
</dbReference>
<keyword evidence="4" id="KW-0676">Redox-active center</keyword>
<evidence type="ECO:0000256" key="3">
    <source>
        <dbReference type="ARBA" id="ARBA00023157"/>
    </source>
</evidence>
<reference evidence="8" key="1">
    <citation type="submission" date="2017-06" db="EMBL/GenBank/DDBJ databases">
        <authorList>
            <person name="Varghese N."/>
            <person name="Submissions S."/>
        </authorList>
    </citation>
    <scope>NUCLEOTIDE SEQUENCE [LARGE SCALE GENOMIC DNA]</scope>
    <source>
        <strain evidence="8">DSM 27993</strain>
    </source>
</reference>
<dbReference type="InterPro" id="IPR036249">
    <property type="entry name" value="Thioredoxin-like_sf"/>
</dbReference>
<evidence type="ECO:0000313" key="7">
    <source>
        <dbReference type="EMBL" id="SNR53734.1"/>
    </source>
</evidence>
<dbReference type="EMBL" id="FZNX01000002">
    <property type="protein sequence ID" value="SNR53734.1"/>
    <property type="molecule type" value="Genomic_DNA"/>
</dbReference>
<feature type="domain" description="Thioredoxin" evidence="6">
    <location>
        <begin position="28"/>
        <end position="171"/>
    </location>
</feature>
<dbReference type="InterPro" id="IPR050553">
    <property type="entry name" value="Thioredoxin_ResA/DsbE_sf"/>
</dbReference>
<dbReference type="GO" id="GO:0016491">
    <property type="term" value="F:oxidoreductase activity"/>
    <property type="evidence" value="ECO:0007669"/>
    <property type="project" value="InterPro"/>
</dbReference>
<proteinExistence type="predicted"/>
<organism evidence="7 8">
    <name type="scientific">Lutibacter flavus</name>
    <dbReference type="NCBI Taxonomy" id="691689"/>
    <lineage>
        <taxon>Bacteria</taxon>
        <taxon>Pseudomonadati</taxon>
        <taxon>Bacteroidota</taxon>
        <taxon>Flavobacteriia</taxon>
        <taxon>Flavobacteriales</taxon>
        <taxon>Flavobacteriaceae</taxon>
        <taxon>Lutibacter</taxon>
    </lineage>
</organism>
<dbReference type="AlphaFoldDB" id="A0A238X5W8"/>
<dbReference type="InterPro" id="IPR013740">
    <property type="entry name" value="Redoxin"/>
</dbReference>
<dbReference type="RefSeq" id="WP_089377870.1">
    <property type="nucleotide sequence ID" value="NZ_FZNX01000002.1"/>
</dbReference>
<dbReference type="CDD" id="cd02966">
    <property type="entry name" value="TlpA_like_family"/>
    <property type="match status" value="1"/>
</dbReference>
<name>A0A238X5W8_9FLAO</name>
<dbReference type="PANTHER" id="PTHR42852:SF6">
    <property type="entry name" value="THIOL:DISULFIDE INTERCHANGE PROTEIN DSBE"/>
    <property type="match status" value="1"/>
</dbReference>
<gene>
    <name evidence="7" type="ORF">SAMN04488111_1559</name>
</gene>
<evidence type="ECO:0000256" key="2">
    <source>
        <dbReference type="ARBA" id="ARBA00022748"/>
    </source>
</evidence>
<accession>A0A238X5W8</accession>
<evidence type="ECO:0000313" key="8">
    <source>
        <dbReference type="Proteomes" id="UP000198412"/>
    </source>
</evidence>
<keyword evidence="5" id="KW-0732">Signal</keyword>
<comment type="subcellular location">
    <subcellularLocation>
        <location evidence="1">Cell envelope</location>
    </subcellularLocation>
</comment>
<evidence type="ECO:0000259" key="6">
    <source>
        <dbReference type="PROSITE" id="PS51352"/>
    </source>
</evidence>
<dbReference type="PANTHER" id="PTHR42852">
    <property type="entry name" value="THIOL:DISULFIDE INTERCHANGE PROTEIN DSBE"/>
    <property type="match status" value="1"/>
</dbReference>
<feature type="signal peptide" evidence="5">
    <location>
        <begin position="1"/>
        <end position="18"/>
    </location>
</feature>
<dbReference type="Gene3D" id="3.40.30.10">
    <property type="entry name" value="Glutaredoxin"/>
    <property type="match status" value="1"/>
</dbReference>
<evidence type="ECO:0000256" key="1">
    <source>
        <dbReference type="ARBA" id="ARBA00004196"/>
    </source>
</evidence>
<keyword evidence="8" id="KW-1185">Reference proteome</keyword>
<dbReference type="SUPFAM" id="SSF52833">
    <property type="entry name" value="Thioredoxin-like"/>
    <property type="match status" value="1"/>
</dbReference>
<feature type="chain" id="PRO_5012918310" evidence="5">
    <location>
        <begin position="19"/>
        <end position="173"/>
    </location>
</feature>
<keyword evidence="2" id="KW-0201">Cytochrome c-type biogenesis</keyword>
<dbReference type="OrthoDB" id="9815205at2"/>
<dbReference type="Pfam" id="PF08534">
    <property type="entry name" value="Redoxin"/>
    <property type="match status" value="1"/>
</dbReference>
<evidence type="ECO:0000256" key="4">
    <source>
        <dbReference type="ARBA" id="ARBA00023284"/>
    </source>
</evidence>
<dbReference type="PROSITE" id="PS51352">
    <property type="entry name" value="THIOREDOXIN_2"/>
    <property type="match status" value="1"/>
</dbReference>
<keyword evidence="3" id="KW-1015">Disulfide bond</keyword>
<dbReference type="Proteomes" id="UP000198412">
    <property type="component" value="Unassembled WGS sequence"/>
</dbReference>
<protein>
    <submittedName>
        <fullName evidence="7">Peroxiredoxin</fullName>
    </submittedName>
</protein>
<dbReference type="GO" id="GO:0017004">
    <property type="term" value="P:cytochrome complex assembly"/>
    <property type="evidence" value="ECO:0007669"/>
    <property type="project" value="UniProtKB-KW"/>
</dbReference>
<dbReference type="InterPro" id="IPR013766">
    <property type="entry name" value="Thioredoxin_domain"/>
</dbReference>
<evidence type="ECO:0000256" key="5">
    <source>
        <dbReference type="SAM" id="SignalP"/>
    </source>
</evidence>
<sequence>MKKIIVFALLIIAQIGIAQEDSTRGYRVHVGEEAPQLDFNLLDGTSITNENLKGKVVVLQFTASWCSVCIKEMPHLEAEVWQKFKNKDFILIGIDLKEDREKVDRFIAKMQVTYPFTIDEDGSLFESFTLPKAGVTRNIVLDKTGKIIFLSRLYDEKEFEEMVHIIDSELKKA</sequence>